<gene>
    <name evidence="2" type="ORF">C7477_10868</name>
</gene>
<dbReference type="Proteomes" id="UP000247454">
    <property type="component" value="Unassembled WGS sequence"/>
</dbReference>
<reference evidence="2 3" key="1">
    <citation type="submission" date="2018-06" db="EMBL/GenBank/DDBJ databases">
        <title>Genomic Encyclopedia of Type Strains, Phase III (KMG-III): the genomes of soil and plant-associated and newly described type strains.</title>
        <authorList>
            <person name="Whitman W."/>
        </authorList>
    </citation>
    <scope>NUCLEOTIDE SEQUENCE [LARGE SCALE GENOMIC DNA]</scope>
    <source>
        <strain evidence="2 3">ORS 1419</strain>
    </source>
</reference>
<evidence type="ECO:0008006" key="4">
    <source>
        <dbReference type="Google" id="ProtNLM"/>
    </source>
</evidence>
<name>A0A318T131_9HYPH</name>
<keyword evidence="1" id="KW-0732">Signal</keyword>
<comment type="caution">
    <text evidence="2">The sequence shown here is derived from an EMBL/GenBank/DDBJ whole genome shotgun (WGS) entry which is preliminary data.</text>
</comment>
<proteinExistence type="predicted"/>
<evidence type="ECO:0000313" key="3">
    <source>
        <dbReference type="Proteomes" id="UP000247454"/>
    </source>
</evidence>
<evidence type="ECO:0000256" key="1">
    <source>
        <dbReference type="SAM" id="SignalP"/>
    </source>
</evidence>
<protein>
    <recommendedName>
        <fullName evidence="4">Rap1a immunity protein domain-containing protein</fullName>
    </recommendedName>
</protein>
<dbReference type="AlphaFoldDB" id="A0A318T131"/>
<sequence length="116" mass="12289">MNRTKKIALAGSACLAMLLAGGVALQQWTMAKGQKALHELAKEGGFCKTDGCEEGMAYASDYLGAEFGHSPKMVRWCMGVDVIAREESSLSNGLKAALTSILYIPCGDPNSDATEE</sequence>
<organism evidence="2 3">
    <name type="scientific">Phyllobacterium leguminum</name>
    <dbReference type="NCBI Taxonomy" id="314237"/>
    <lineage>
        <taxon>Bacteria</taxon>
        <taxon>Pseudomonadati</taxon>
        <taxon>Pseudomonadota</taxon>
        <taxon>Alphaproteobacteria</taxon>
        <taxon>Hyphomicrobiales</taxon>
        <taxon>Phyllobacteriaceae</taxon>
        <taxon>Phyllobacterium</taxon>
    </lineage>
</organism>
<feature type="signal peptide" evidence="1">
    <location>
        <begin position="1"/>
        <end position="26"/>
    </location>
</feature>
<keyword evidence="3" id="KW-1185">Reference proteome</keyword>
<dbReference type="OrthoDB" id="7926221at2"/>
<feature type="chain" id="PRO_5016326824" description="Rap1a immunity protein domain-containing protein" evidence="1">
    <location>
        <begin position="27"/>
        <end position="116"/>
    </location>
</feature>
<evidence type="ECO:0000313" key="2">
    <source>
        <dbReference type="EMBL" id="PYE88197.1"/>
    </source>
</evidence>
<dbReference type="RefSeq" id="WP_110751136.1">
    <property type="nucleotide sequence ID" value="NZ_QJTF01000008.1"/>
</dbReference>
<accession>A0A318T131</accession>
<dbReference type="EMBL" id="QJTF01000008">
    <property type="protein sequence ID" value="PYE88197.1"/>
    <property type="molecule type" value="Genomic_DNA"/>
</dbReference>